<reference evidence="3 4" key="1">
    <citation type="submission" date="2019-03" db="EMBL/GenBank/DDBJ databases">
        <title>The genome sequence of Nitrosococcus wardiae strain D1FHST reveals the archetypal metabolic capacity of ammonia-oxidizing Gammaproteobacteria.</title>
        <authorList>
            <person name="Wang L."/>
            <person name="Lim C.K."/>
            <person name="Hanson T.E."/>
            <person name="Dang H."/>
            <person name="Klotz M.G."/>
        </authorList>
    </citation>
    <scope>NUCLEOTIDE SEQUENCE [LARGE SCALE GENOMIC DNA]</scope>
    <source>
        <strain evidence="3 4">D1FHS</strain>
    </source>
</reference>
<dbReference type="EMBL" id="CP038033">
    <property type="protein sequence ID" value="QBQ55979.1"/>
    <property type="molecule type" value="Genomic_DNA"/>
</dbReference>
<dbReference type="Gene3D" id="2.60.120.260">
    <property type="entry name" value="Galactose-binding domain-like"/>
    <property type="match status" value="1"/>
</dbReference>
<dbReference type="KEGG" id="nwr:E3U44_16770"/>
<keyword evidence="2" id="KW-1133">Transmembrane helix</keyword>
<evidence type="ECO:0000313" key="3">
    <source>
        <dbReference type="EMBL" id="QBQ55979.1"/>
    </source>
</evidence>
<gene>
    <name evidence="3" type="ORF">E3U44_16770</name>
</gene>
<dbReference type="AlphaFoldDB" id="A0A4P7C2M0"/>
<evidence type="ECO:0000313" key="4">
    <source>
        <dbReference type="Proteomes" id="UP000294325"/>
    </source>
</evidence>
<sequence>MHLPQIEPREPEIDSPPQAAPVEPQGKNYFSQAMRWTLVLGIGALLAWRILVLGMAEYYAMEAPEKALAWDGRHPLALRNQAERLLESAPAQANRLLQQSLWQNPSDGRAYALLALLREKEGHEKAARQLMEQASALAPRQWPVQLEVAAFWLRQRRLDLAVQSWDVALQMRGALSKELFPALLKIAEYPSLRQALLPLARAVPPWWPAFFSYAAANAIQLETLRDLYNVEREAPPTEREREAFVARLQREGRWMEAYFTWLNALDEPALQGLGNLFNGHFEQPLSGGGFGWRFNRPRGVEINPASTYGMEGDRALRVAFFGQRVRFQHLSQPLLLAPGTYRMEGNVRLDNLETARGLQWAVCCLAPTRQLLATSERFLGASLWRRFNFSFEVPKKECTVQLLRLELLGRAPADFEARGVAWFDTLAIARIKE</sequence>
<protein>
    <submittedName>
        <fullName evidence="3">Uncharacterized protein</fullName>
    </submittedName>
</protein>
<dbReference type="OrthoDB" id="8410830at2"/>
<organism evidence="3 4">
    <name type="scientific">Nitrosococcus wardiae</name>
    <dbReference type="NCBI Taxonomy" id="1814290"/>
    <lineage>
        <taxon>Bacteria</taxon>
        <taxon>Pseudomonadati</taxon>
        <taxon>Pseudomonadota</taxon>
        <taxon>Gammaproteobacteria</taxon>
        <taxon>Chromatiales</taxon>
        <taxon>Chromatiaceae</taxon>
        <taxon>Nitrosococcus</taxon>
    </lineage>
</organism>
<keyword evidence="2" id="KW-0472">Membrane</keyword>
<dbReference type="Gene3D" id="1.25.40.10">
    <property type="entry name" value="Tetratricopeptide repeat domain"/>
    <property type="match status" value="1"/>
</dbReference>
<evidence type="ECO:0000256" key="2">
    <source>
        <dbReference type="SAM" id="Phobius"/>
    </source>
</evidence>
<evidence type="ECO:0000256" key="1">
    <source>
        <dbReference type="SAM" id="MobiDB-lite"/>
    </source>
</evidence>
<proteinExistence type="predicted"/>
<keyword evidence="4" id="KW-1185">Reference proteome</keyword>
<keyword evidence="2" id="KW-0812">Transmembrane</keyword>
<dbReference type="Proteomes" id="UP000294325">
    <property type="component" value="Chromosome"/>
</dbReference>
<feature type="transmembrane region" description="Helical" evidence="2">
    <location>
        <begin position="36"/>
        <end position="56"/>
    </location>
</feature>
<name>A0A4P7C2M0_9GAMM</name>
<dbReference type="RefSeq" id="WP_134359233.1">
    <property type="nucleotide sequence ID" value="NZ_CP038033.1"/>
</dbReference>
<accession>A0A4P7C2M0</accession>
<dbReference type="SUPFAM" id="SSF48452">
    <property type="entry name" value="TPR-like"/>
    <property type="match status" value="1"/>
</dbReference>
<dbReference type="InterPro" id="IPR011990">
    <property type="entry name" value="TPR-like_helical_dom_sf"/>
</dbReference>
<feature type="region of interest" description="Disordered" evidence="1">
    <location>
        <begin position="1"/>
        <end position="24"/>
    </location>
</feature>